<keyword evidence="4" id="KW-0256">Endoplasmic reticulum</keyword>
<keyword evidence="6 7" id="KW-0472">Membrane</keyword>
<dbReference type="GO" id="GO:0006465">
    <property type="term" value="P:signal peptide processing"/>
    <property type="evidence" value="ECO:0007669"/>
    <property type="project" value="InterPro"/>
</dbReference>
<reference evidence="8" key="2">
    <citation type="journal article" date="2024" name="Plant">
        <title>Genomic evolution and insights into agronomic trait innovations of Sesamum species.</title>
        <authorList>
            <person name="Miao H."/>
            <person name="Wang L."/>
            <person name="Qu L."/>
            <person name="Liu H."/>
            <person name="Sun Y."/>
            <person name="Le M."/>
            <person name="Wang Q."/>
            <person name="Wei S."/>
            <person name="Zheng Y."/>
            <person name="Lin W."/>
            <person name="Duan Y."/>
            <person name="Cao H."/>
            <person name="Xiong S."/>
            <person name="Wang X."/>
            <person name="Wei L."/>
            <person name="Li C."/>
            <person name="Ma Q."/>
            <person name="Ju M."/>
            <person name="Zhao R."/>
            <person name="Li G."/>
            <person name="Mu C."/>
            <person name="Tian Q."/>
            <person name="Mei H."/>
            <person name="Zhang T."/>
            <person name="Gao T."/>
            <person name="Zhang H."/>
        </authorList>
    </citation>
    <scope>NUCLEOTIDE SEQUENCE</scope>
    <source>
        <strain evidence="8">KEN8</strain>
    </source>
</reference>
<evidence type="ECO:0000256" key="4">
    <source>
        <dbReference type="ARBA" id="ARBA00022824"/>
    </source>
</evidence>
<evidence type="ECO:0000256" key="1">
    <source>
        <dbReference type="ARBA" id="ARBA00004477"/>
    </source>
</evidence>
<dbReference type="GO" id="GO:0048658">
    <property type="term" value="P:anther wall tapetum development"/>
    <property type="evidence" value="ECO:0007669"/>
    <property type="project" value="InterPro"/>
</dbReference>
<reference evidence="8" key="1">
    <citation type="submission" date="2020-06" db="EMBL/GenBank/DDBJ databases">
        <authorList>
            <person name="Li T."/>
            <person name="Hu X."/>
            <person name="Zhang T."/>
            <person name="Song X."/>
            <person name="Zhang H."/>
            <person name="Dai N."/>
            <person name="Sheng W."/>
            <person name="Hou X."/>
            <person name="Wei L."/>
        </authorList>
    </citation>
    <scope>NUCLEOTIDE SEQUENCE</scope>
    <source>
        <strain evidence="8">KEN8</strain>
        <tissue evidence="8">Leaf</tissue>
    </source>
</reference>
<dbReference type="PANTHER" id="PTHR38354:SF2">
    <property type="entry name" value="SIGNAL PEPTIDASE COMPLEX-LIKE PROTEIN DTM1"/>
    <property type="match status" value="1"/>
</dbReference>
<dbReference type="Pfam" id="PF06645">
    <property type="entry name" value="SPC12"/>
    <property type="match status" value="1"/>
</dbReference>
<name>A0AAW2QMS2_9LAMI</name>
<evidence type="ECO:0000313" key="8">
    <source>
        <dbReference type="EMBL" id="KAL0368830.1"/>
    </source>
</evidence>
<dbReference type="GO" id="GO:0005787">
    <property type="term" value="C:signal peptidase complex"/>
    <property type="evidence" value="ECO:0007669"/>
    <property type="project" value="InterPro"/>
</dbReference>
<organism evidence="8">
    <name type="scientific">Sesamum calycinum</name>
    <dbReference type="NCBI Taxonomy" id="2727403"/>
    <lineage>
        <taxon>Eukaryota</taxon>
        <taxon>Viridiplantae</taxon>
        <taxon>Streptophyta</taxon>
        <taxon>Embryophyta</taxon>
        <taxon>Tracheophyta</taxon>
        <taxon>Spermatophyta</taxon>
        <taxon>Magnoliopsida</taxon>
        <taxon>eudicotyledons</taxon>
        <taxon>Gunneridae</taxon>
        <taxon>Pentapetalae</taxon>
        <taxon>asterids</taxon>
        <taxon>lamiids</taxon>
        <taxon>Lamiales</taxon>
        <taxon>Pedaliaceae</taxon>
        <taxon>Sesamum</taxon>
    </lineage>
</organism>
<comment type="similarity">
    <text evidence="2">Belongs to the SPCS1 family.</text>
</comment>
<proteinExistence type="inferred from homology"/>
<keyword evidence="5 7" id="KW-1133">Transmembrane helix</keyword>
<keyword evidence="3 7" id="KW-0812">Transmembrane</keyword>
<dbReference type="EMBL" id="JACGWM010000006">
    <property type="protein sequence ID" value="KAL0368830.1"/>
    <property type="molecule type" value="Genomic_DNA"/>
</dbReference>
<evidence type="ECO:0000256" key="7">
    <source>
        <dbReference type="SAM" id="Phobius"/>
    </source>
</evidence>
<evidence type="ECO:0000256" key="3">
    <source>
        <dbReference type="ARBA" id="ARBA00022692"/>
    </source>
</evidence>
<evidence type="ECO:0000256" key="2">
    <source>
        <dbReference type="ARBA" id="ARBA00005245"/>
    </source>
</evidence>
<comment type="caution">
    <text evidence="8">The sequence shown here is derived from an EMBL/GenBank/DDBJ whole genome shotgun (WGS) entry which is preliminary data.</text>
</comment>
<sequence>MGNDAVLRTSLVWLAAIMVFTGLYTQSLKKMAVTYLFGLLAIGGVVLPDWKFFDRPVSQWCTLVTDDDADSSRSAPATASERGVMVSVPDIREGVEHGSSSTRPTAYLHNSLWFCFPQMVEVHNKLVRSLGWDSKD</sequence>
<feature type="transmembrane region" description="Helical" evidence="7">
    <location>
        <begin position="32"/>
        <end position="53"/>
    </location>
</feature>
<gene>
    <name evidence="8" type="ORF">Scaly_1101900</name>
</gene>
<dbReference type="AlphaFoldDB" id="A0AAW2QMS2"/>
<feature type="transmembrane region" description="Helical" evidence="7">
    <location>
        <begin position="6"/>
        <end position="25"/>
    </location>
</feature>
<dbReference type="InterPro" id="IPR009542">
    <property type="entry name" value="Spc1/SPCS1"/>
</dbReference>
<comment type="subcellular location">
    <subcellularLocation>
        <location evidence="1">Endoplasmic reticulum membrane</location>
        <topology evidence="1">Multi-pass membrane protein</topology>
    </subcellularLocation>
</comment>
<dbReference type="PANTHER" id="PTHR38354">
    <property type="entry name" value="SIGNAL PEPTIDASE COMPLEX-LIKE PROTEIN DTM1"/>
    <property type="match status" value="1"/>
</dbReference>
<evidence type="ECO:0000256" key="6">
    <source>
        <dbReference type="ARBA" id="ARBA00023136"/>
    </source>
</evidence>
<accession>A0AAW2QMS2</accession>
<dbReference type="InterPro" id="IPR039955">
    <property type="entry name" value="DTM1"/>
</dbReference>
<protein>
    <submittedName>
        <fullName evidence="8">Signal peptidase complex-like protein DTM1</fullName>
    </submittedName>
</protein>
<evidence type="ECO:0000256" key="5">
    <source>
        <dbReference type="ARBA" id="ARBA00022989"/>
    </source>
</evidence>